<protein>
    <recommendedName>
        <fullName evidence="5">50S ribosomal protein L28</fullName>
    </recommendedName>
</protein>
<dbReference type="GO" id="GO:0005840">
    <property type="term" value="C:ribosome"/>
    <property type="evidence" value="ECO:0007669"/>
    <property type="project" value="UniProtKB-KW"/>
</dbReference>
<evidence type="ECO:0000313" key="4">
    <source>
        <dbReference type="EMBL" id="VAW29455.1"/>
    </source>
</evidence>
<organism evidence="4">
    <name type="scientific">hydrothermal vent metagenome</name>
    <dbReference type="NCBI Taxonomy" id="652676"/>
    <lineage>
        <taxon>unclassified sequences</taxon>
        <taxon>metagenomes</taxon>
        <taxon>ecological metagenomes</taxon>
    </lineage>
</organism>
<proteinExistence type="inferred from homology"/>
<keyword evidence="2" id="KW-0689">Ribosomal protein</keyword>
<dbReference type="SUPFAM" id="SSF143800">
    <property type="entry name" value="L28p-like"/>
    <property type="match status" value="1"/>
</dbReference>
<dbReference type="GO" id="GO:0006412">
    <property type="term" value="P:translation"/>
    <property type="evidence" value="ECO:0007669"/>
    <property type="project" value="InterPro"/>
</dbReference>
<dbReference type="InterPro" id="IPR001383">
    <property type="entry name" value="Ribosomal_bL28_bact-type"/>
</dbReference>
<evidence type="ECO:0008006" key="5">
    <source>
        <dbReference type="Google" id="ProtNLM"/>
    </source>
</evidence>
<reference evidence="4" key="1">
    <citation type="submission" date="2018-06" db="EMBL/GenBank/DDBJ databases">
        <authorList>
            <person name="Zhirakovskaya E."/>
        </authorList>
    </citation>
    <scope>NUCLEOTIDE SEQUENCE</scope>
</reference>
<name>A0A3B0UEN1_9ZZZZ</name>
<accession>A0A3B0UEN1</accession>
<dbReference type="AlphaFoldDB" id="A0A3B0UEN1"/>
<evidence type="ECO:0000256" key="2">
    <source>
        <dbReference type="ARBA" id="ARBA00022980"/>
    </source>
</evidence>
<dbReference type="GO" id="GO:1990904">
    <property type="term" value="C:ribonucleoprotein complex"/>
    <property type="evidence" value="ECO:0007669"/>
    <property type="project" value="UniProtKB-KW"/>
</dbReference>
<dbReference type="InterPro" id="IPR037147">
    <property type="entry name" value="Ribosomal_bL28_sf"/>
</dbReference>
<dbReference type="FunFam" id="2.30.170.40:FF:000001">
    <property type="entry name" value="50S ribosomal protein L28"/>
    <property type="match status" value="1"/>
</dbReference>
<evidence type="ECO:0000256" key="1">
    <source>
        <dbReference type="ARBA" id="ARBA00008760"/>
    </source>
</evidence>
<dbReference type="InterPro" id="IPR026569">
    <property type="entry name" value="Ribosomal_bL28"/>
</dbReference>
<comment type="similarity">
    <text evidence="1">Belongs to the bacterial ribosomal protein bL28 family.</text>
</comment>
<sequence>MSRICQITGKKVITGNNVSHSHIKTKRKFHPNLQTKRFYIPETDKWVTLMVSAAGIRTINKKGIFNALKEAEEKGFYKD</sequence>
<gene>
    <name evidence="4" type="ORF">MNBD_BACTEROID07-1799</name>
</gene>
<dbReference type="NCBIfam" id="TIGR00009">
    <property type="entry name" value="L28"/>
    <property type="match status" value="1"/>
</dbReference>
<dbReference type="EMBL" id="UOET01000368">
    <property type="protein sequence ID" value="VAW29455.1"/>
    <property type="molecule type" value="Genomic_DNA"/>
</dbReference>
<keyword evidence="3" id="KW-0687">Ribonucleoprotein</keyword>
<dbReference type="PANTHER" id="PTHR13528:SF2">
    <property type="entry name" value="LARGE RIBOSOMAL SUBUNIT PROTEIN BL28M"/>
    <property type="match status" value="1"/>
</dbReference>
<dbReference type="PANTHER" id="PTHR13528">
    <property type="entry name" value="39S RIBOSOMAL PROTEIN L28, MITOCHONDRIAL"/>
    <property type="match status" value="1"/>
</dbReference>
<dbReference type="Gene3D" id="2.30.170.40">
    <property type="entry name" value="Ribosomal protein L28/L24"/>
    <property type="match status" value="1"/>
</dbReference>
<dbReference type="Pfam" id="PF00830">
    <property type="entry name" value="Ribosomal_L28"/>
    <property type="match status" value="1"/>
</dbReference>
<dbReference type="InterPro" id="IPR034704">
    <property type="entry name" value="Ribosomal_bL28/bL31-like_sf"/>
</dbReference>
<evidence type="ECO:0000256" key="3">
    <source>
        <dbReference type="ARBA" id="ARBA00023274"/>
    </source>
</evidence>
<dbReference type="GO" id="GO:0003735">
    <property type="term" value="F:structural constituent of ribosome"/>
    <property type="evidence" value="ECO:0007669"/>
    <property type="project" value="InterPro"/>
</dbReference>
<dbReference type="HAMAP" id="MF_00373">
    <property type="entry name" value="Ribosomal_bL28"/>
    <property type="match status" value="1"/>
</dbReference>